<evidence type="ECO:0000256" key="1">
    <source>
        <dbReference type="SAM" id="SignalP"/>
    </source>
</evidence>
<dbReference type="SMART" id="SM00710">
    <property type="entry name" value="PbH1"/>
    <property type="match status" value="7"/>
</dbReference>
<sequence length="697" mass="76104">MSPIINISKVSLLNTGFILALFSNSIFAADYYVNNSGDDSYDGSSHEQAFQTLSKINSLSLQAGDNVFLAAGQTFNGYLKVAYASGTAESPITISNYGEDTQRAIIDATGELAGIEFLNARHINVSNIEITADGGDKKNYRNDTKKPMRLGVLVDVNSLDNATPFGYITMDNLYIHDIYYEEFGYEGRGSDVNTPNGTQAYGWGVRLYNNNNGTTKLTNVSMINSEIADVAHTAFKVTSNSNKDITERRWGNVYEVELNNNYFHDIGGPGIQFGGTNSGYVGHNKVHRTGSGSDTRKWHRGSGMWPWGSKNLLIEHNEFTDAQGPADSAGFHIDFNCTNIVVQYNLSKNNAGGFVEILGNNENNSYRYNVSVNDGYRQKGKDGASHDGKILWFSGYVGKNNPQVAAKNNYIYNNTVYVKDDQLAQFAFHNETDGLIVANNLFIIEGESHYITQDIYNLVDGENPTQDILVSNNVFLDAADWPTESLAVSTNPVIGDPQFANKGGFSITDYTPGNIDLVAYKGIEINAIDDDPIGLVPGFILATDILGNSINGNQHIGAIAPGDDKGPSVNIIGPTGTKLTAQSFSLTFEFDEAIDTFYETDLTVKNATLANFVSVSSTQWKVDVTAIDFGEVTITLPENTVYDLSGNGNKAVTYSINYEKPAEIYKQEISKGSSGGSWHYMLIVLVATLVRARLKVN</sequence>
<proteinExistence type="predicted"/>
<organism evidence="3 4">
    <name type="scientific">Thalassotalea nanhaiensis</name>
    <dbReference type="NCBI Taxonomy" id="3065648"/>
    <lineage>
        <taxon>Bacteria</taxon>
        <taxon>Pseudomonadati</taxon>
        <taxon>Pseudomonadota</taxon>
        <taxon>Gammaproteobacteria</taxon>
        <taxon>Alteromonadales</taxon>
        <taxon>Colwelliaceae</taxon>
        <taxon>Thalassotalea</taxon>
    </lineage>
</organism>
<feature type="chain" id="PRO_5047313744" evidence="1">
    <location>
        <begin position="29"/>
        <end position="697"/>
    </location>
</feature>
<dbReference type="Gene3D" id="2.160.20.10">
    <property type="entry name" value="Single-stranded right-handed beta-helix, Pectin lyase-like"/>
    <property type="match status" value="1"/>
</dbReference>
<name>A0ABY9TLF1_9GAMM</name>
<evidence type="ECO:0000313" key="4">
    <source>
        <dbReference type="Proteomes" id="UP001248581"/>
    </source>
</evidence>
<reference evidence="4" key="1">
    <citation type="submission" date="2023-09" db="EMBL/GenBank/DDBJ databases">
        <authorList>
            <person name="Zhang C."/>
        </authorList>
    </citation>
    <scope>NUCLEOTIDE SEQUENCE [LARGE SCALE GENOMIC DNA]</scope>
    <source>
        <strain evidence="4">SQ345</strain>
    </source>
</reference>
<dbReference type="InterPro" id="IPR011050">
    <property type="entry name" value="Pectin_lyase_fold/virulence"/>
</dbReference>
<keyword evidence="4" id="KW-1185">Reference proteome</keyword>
<evidence type="ECO:0000259" key="2">
    <source>
        <dbReference type="Pfam" id="PF19078"/>
    </source>
</evidence>
<protein>
    <submittedName>
        <fullName evidence="3">Ig-like domain-containing protein</fullName>
    </submittedName>
</protein>
<keyword evidence="1" id="KW-0732">Signal</keyword>
<dbReference type="InterPro" id="IPR006626">
    <property type="entry name" value="PbH1"/>
</dbReference>
<dbReference type="SUPFAM" id="SSF51126">
    <property type="entry name" value="Pectin lyase-like"/>
    <property type="match status" value="2"/>
</dbReference>
<accession>A0ABY9TLF1</accession>
<dbReference type="InterPro" id="IPR044048">
    <property type="entry name" value="Big_12"/>
</dbReference>
<evidence type="ECO:0000313" key="3">
    <source>
        <dbReference type="EMBL" id="WNC69133.1"/>
    </source>
</evidence>
<dbReference type="Pfam" id="PF19078">
    <property type="entry name" value="Big_12"/>
    <property type="match status" value="1"/>
</dbReference>
<feature type="signal peptide" evidence="1">
    <location>
        <begin position="1"/>
        <end position="28"/>
    </location>
</feature>
<dbReference type="Proteomes" id="UP001248581">
    <property type="component" value="Chromosome"/>
</dbReference>
<dbReference type="RefSeq" id="WP_348388277.1">
    <property type="nucleotide sequence ID" value="NZ_CP134146.1"/>
</dbReference>
<dbReference type="EMBL" id="CP134146">
    <property type="protein sequence ID" value="WNC69133.1"/>
    <property type="molecule type" value="Genomic_DNA"/>
</dbReference>
<gene>
    <name evidence="3" type="ORF">RI845_03005</name>
</gene>
<dbReference type="InterPro" id="IPR012334">
    <property type="entry name" value="Pectin_lyas_fold"/>
</dbReference>
<feature type="domain" description="Bacterial Ig-like" evidence="2">
    <location>
        <begin position="563"/>
        <end position="658"/>
    </location>
</feature>